<dbReference type="EMBL" id="JBHEZZ010000025">
    <property type="protein sequence ID" value="MFC1405926.1"/>
    <property type="molecule type" value="Genomic_DNA"/>
</dbReference>
<dbReference type="RefSeq" id="WP_084713491.1">
    <property type="nucleotide sequence ID" value="NZ_JBHEZZ010000025.1"/>
</dbReference>
<name>A0ABV6UWU8_9ACTN</name>
<dbReference type="InterPro" id="IPR012349">
    <property type="entry name" value="Split_barrel_FMN-bd"/>
</dbReference>
<evidence type="ECO:0000256" key="2">
    <source>
        <dbReference type="ARBA" id="ARBA00049106"/>
    </source>
</evidence>
<protein>
    <submittedName>
        <fullName evidence="3">Nitroreductase family deazaflavin-dependent oxidoreductase</fullName>
    </submittedName>
</protein>
<dbReference type="NCBIfam" id="TIGR00026">
    <property type="entry name" value="hi_GC_TIGR00026"/>
    <property type="match status" value="1"/>
</dbReference>
<dbReference type="PANTHER" id="PTHR39428:SF1">
    <property type="entry name" value="F420H(2)-DEPENDENT QUINONE REDUCTASE RV1261C"/>
    <property type="match status" value="1"/>
</dbReference>
<organism evidence="3 4">
    <name type="scientific">Streptacidiphilus cavernicola</name>
    <dbReference type="NCBI Taxonomy" id="3342716"/>
    <lineage>
        <taxon>Bacteria</taxon>
        <taxon>Bacillati</taxon>
        <taxon>Actinomycetota</taxon>
        <taxon>Actinomycetes</taxon>
        <taxon>Kitasatosporales</taxon>
        <taxon>Streptomycetaceae</taxon>
        <taxon>Streptacidiphilus</taxon>
    </lineage>
</organism>
<evidence type="ECO:0000256" key="1">
    <source>
        <dbReference type="ARBA" id="ARBA00008710"/>
    </source>
</evidence>
<evidence type="ECO:0000313" key="4">
    <source>
        <dbReference type="Proteomes" id="UP001592528"/>
    </source>
</evidence>
<keyword evidence="4" id="KW-1185">Reference proteome</keyword>
<gene>
    <name evidence="3" type="ORF">ACEZDJ_32005</name>
</gene>
<sequence length="180" mass="19701">MATPPSTPAPAPAPELRPPSSRLEAVVQKVSSSPVFARIAPRVLPPMDKMVHRVTGGKVMISQYMLPSLFLTTTGRRTGQPRVAPMACLPESGGTFLVIGSNFGRPAHPAWTGNLIADGRALVEHRGRTVEATAELLEGEARAEAWAALLRMWPPYATYQARIERQIRIFRLTPVEKKQD</sequence>
<dbReference type="Proteomes" id="UP001592528">
    <property type="component" value="Unassembled WGS sequence"/>
</dbReference>
<comment type="catalytic activity">
    <reaction evidence="2">
        <text>oxidized coenzyme F420-(gamma-L-Glu)(n) + a quinol + H(+) = reduced coenzyme F420-(gamma-L-Glu)(n) + a quinone</text>
        <dbReference type="Rhea" id="RHEA:39663"/>
        <dbReference type="Rhea" id="RHEA-COMP:12939"/>
        <dbReference type="Rhea" id="RHEA-COMP:14378"/>
        <dbReference type="ChEBI" id="CHEBI:15378"/>
        <dbReference type="ChEBI" id="CHEBI:24646"/>
        <dbReference type="ChEBI" id="CHEBI:132124"/>
        <dbReference type="ChEBI" id="CHEBI:133980"/>
        <dbReference type="ChEBI" id="CHEBI:139511"/>
    </reaction>
</comment>
<proteinExistence type="inferred from homology"/>
<dbReference type="InterPro" id="IPR004378">
    <property type="entry name" value="F420H2_quin_Rdtase"/>
</dbReference>
<comment type="caution">
    <text evidence="3">The sequence shown here is derived from an EMBL/GenBank/DDBJ whole genome shotgun (WGS) entry which is preliminary data.</text>
</comment>
<dbReference type="SUPFAM" id="SSF50475">
    <property type="entry name" value="FMN-binding split barrel"/>
    <property type="match status" value="1"/>
</dbReference>
<dbReference type="Pfam" id="PF04075">
    <property type="entry name" value="F420H2_quin_red"/>
    <property type="match status" value="1"/>
</dbReference>
<dbReference type="PANTHER" id="PTHR39428">
    <property type="entry name" value="F420H(2)-DEPENDENT QUINONE REDUCTASE RV1261C"/>
    <property type="match status" value="1"/>
</dbReference>
<comment type="similarity">
    <text evidence="1">Belongs to the F420H(2)-dependent quinone reductase family.</text>
</comment>
<evidence type="ECO:0000313" key="3">
    <source>
        <dbReference type="EMBL" id="MFC1405926.1"/>
    </source>
</evidence>
<dbReference type="Gene3D" id="2.30.110.10">
    <property type="entry name" value="Electron Transport, Fmn-binding Protein, Chain A"/>
    <property type="match status" value="1"/>
</dbReference>
<accession>A0ABV6UWU8</accession>
<reference evidence="3 4" key="1">
    <citation type="submission" date="2024-09" db="EMBL/GenBank/DDBJ databases">
        <authorList>
            <person name="Lee S.D."/>
        </authorList>
    </citation>
    <scope>NUCLEOTIDE SEQUENCE [LARGE SCALE GENOMIC DNA]</scope>
    <source>
        <strain evidence="3 4">N1-5</strain>
    </source>
</reference>